<keyword evidence="1" id="KW-0328">Glycosyltransferase</keyword>
<dbReference type="PANTHER" id="PTHR34136">
    <property type="match status" value="1"/>
</dbReference>
<dbReference type="PANTHER" id="PTHR34136:SF1">
    <property type="entry name" value="UDP-N-ACETYL-D-MANNOSAMINURONIC ACID TRANSFERASE"/>
    <property type="match status" value="1"/>
</dbReference>
<dbReference type="InterPro" id="IPR004629">
    <property type="entry name" value="WecG_TagA_CpsF"/>
</dbReference>
<dbReference type="STRING" id="1798396.A2973_04190"/>
<name>A0A1F6AXP6_9BACT</name>
<dbReference type="AlphaFoldDB" id="A0A1F6AXP6"/>
<dbReference type="EMBL" id="MFJZ01000045">
    <property type="protein sequence ID" value="OGG29430.1"/>
    <property type="molecule type" value="Genomic_DNA"/>
</dbReference>
<dbReference type="GO" id="GO:0016758">
    <property type="term" value="F:hexosyltransferase activity"/>
    <property type="evidence" value="ECO:0007669"/>
    <property type="project" value="TreeGrafter"/>
</dbReference>
<comment type="caution">
    <text evidence="3">The sequence shown here is derived from an EMBL/GenBank/DDBJ whole genome shotgun (WGS) entry which is preliminary data.</text>
</comment>
<protein>
    <submittedName>
        <fullName evidence="3">Uncharacterized protein</fullName>
    </submittedName>
</protein>
<evidence type="ECO:0000256" key="2">
    <source>
        <dbReference type="ARBA" id="ARBA00022679"/>
    </source>
</evidence>
<dbReference type="NCBIfam" id="TIGR00696">
    <property type="entry name" value="wecG_tagA_cpsF"/>
    <property type="match status" value="1"/>
</dbReference>
<dbReference type="Proteomes" id="UP000176409">
    <property type="component" value="Unassembled WGS sequence"/>
</dbReference>
<sequence>MGLKSQKILGISVTTDSKETILEYIEKYLGKSSAISSQLSAKQKKPLIVATPNPEQIVLAQRDKHFAQILNEADVAIPDGVGLVTAMWLLEKRSAVSGQRSALKRIPGVEFMEDLVRLAAERGYPVALIGGRAGVAAEALECLQVRNPGPKGWAMDPGELHLGSLGDLDNLSNLKNTTEKIRSTGTRLVFVGLGAPKQEYFIEKLKTQNSNLKIETQNSNLQKIQGENTSSIVLMSVGGSFDIIAGKTPRAPLILRAIGVEWLWRLVREPWRWRRQVSLVQFLWLVLGEKFASQGPSTSSG</sequence>
<organism evidence="3 4">
    <name type="scientific">Candidatus Gottesmanbacteria bacterium RIFCSPLOWO2_01_FULL_49_10</name>
    <dbReference type="NCBI Taxonomy" id="1798396"/>
    <lineage>
        <taxon>Bacteria</taxon>
        <taxon>Candidatus Gottesmaniibacteriota</taxon>
    </lineage>
</organism>
<reference evidence="3 4" key="1">
    <citation type="journal article" date="2016" name="Nat. Commun.">
        <title>Thousands of microbial genomes shed light on interconnected biogeochemical processes in an aquifer system.</title>
        <authorList>
            <person name="Anantharaman K."/>
            <person name="Brown C.T."/>
            <person name="Hug L.A."/>
            <person name="Sharon I."/>
            <person name="Castelle C.J."/>
            <person name="Probst A.J."/>
            <person name="Thomas B.C."/>
            <person name="Singh A."/>
            <person name="Wilkins M.J."/>
            <person name="Karaoz U."/>
            <person name="Brodie E.L."/>
            <person name="Williams K.H."/>
            <person name="Hubbard S.S."/>
            <person name="Banfield J.F."/>
        </authorList>
    </citation>
    <scope>NUCLEOTIDE SEQUENCE [LARGE SCALE GENOMIC DNA]</scope>
</reference>
<proteinExistence type="predicted"/>
<gene>
    <name evidence="3" type="ORF">A2973_04190</name>
</gene>
<dbReference type="Pfam" id="PF03808">
    <property type="entry name" value="Glyco_tran_WecG"/>
    <property type="match status" value="1"/>
</dbReference>
<dbReference type="CDD" id="cd06533">
    <property type="entry name" value="Glyco_transf_WecG_TagA"/>
    <property type="match status" value="1"/>
</dbReference>
<evidence type="ECO:0000313" key="3">
    <source>
        <dbReference type="EMBL" id="OGG29430.1"/>
    </source>
</evidence>
<keyword evidence="2" id="KW-0808">Transferase</keyword>
<evidence type="ECO:0000256" key="1">
    <source>
        <dbReference type="ARBA" id="ARBA00022676"/>
    </source>
</evidence>
<accession>A0A1F6AXP6</accession>
<evidence type="ECO:0000313" key="4">
    <source>
        <dbReference type="Proteomes" id="UP000176409"/>
    </source>
</evidence>